<keyword evidence="2" id="KW-0547">Nucleotide-binding</keyword>
<sequence>MSGVLQCEHVARSYQGFALKPMSFEVEKGYLTGLVGVNGAGKSTLLNILAGIDDRYQGEVIIVGKNLRTEYEDAKQKVALVSERLSYFMDKTPLENGELLGVYFERWSMEELYLWLDRLEIPKGQPIYQFSKGMYMKYQLAFAMSYQPEFLLLDEPTAGFDPVFRKDFTGIIQDIRDREIGVLMSTHIISDIDQIADYIMLIDDGELKFSKTREALGNHSIQELIEQCGHKKTTVRDLLRRE</sequence>
<evidence type="ECO:0000256" key="3">
    <source>
        <dbReference type="ARBA" id="ARBA00022840"/>
    </source>
</evidence>
<evidence type="ECO:0000259" key="4">
    <source>
        <dbReference type="PROSITE" id="PS50893"/>
    </source>
</evidence>
<feature type="domain" description="ABC transporter" evidence="4">
    <location>
        <begin position="5"/>
        <end position="229"/>
    </location>
</feature>
<evidence type="ECO:0000256" key="1">
    <source>
        <dbReference type="ARBA" id="ARBA00022448"/>
    </source>
</evidence>
<dbReference type="InterPro" id="IPR027417">
    <property type="entry name" value="P-loop_NTPase"/>
</dbReference>
<dbReference type="Gene3D" id="3.40.50.300">
    <property type="entry name" value="P-loop containing nucleotide triphosphate hydrolases"/>
    <property type="match status" value="1"/>
</dbReference>
<dbReference type="InterPro" id="IPR003593">
    <property type="entry name" value="AAA+_ATPase"/>
</dbReference>
<dbReference type="GO" id="GO:0016887">
    <property type="term" value="F:ATP hydrolysis activity"/>
    <property type="evidence" value="ECO:0007669"/>
    <property type="project" value="InterPro"/>
</dbReference>
<accession>A0A6N2S8J2</accession>
<dbReference type="PANTHER" id="PTHR42939">
    <property type="entry name" value="ABC TRANSPORTER ATP-BINDING PROTEIN ALBC-RELATED"/>
    <property type="match status" value="1"/>
</dbReference>
<dbReference type="CDD" id="cd03230">
    <property type="entry name" value="ABC_DR_subfamily_A"/>
    <property type="match status" value="1"/>
</dbReference>
<dbReference type="EMBL" id="CACRTG010000002">
    <property type="protein sequence ID" value="VYS89224.1"/>
    <property type="molecule type" value="Genomic_DNA"/>
</dbReference>
<protein>
    <submittedName>
        <fullName evidence="5">ABC-type transporter ATP-binding protein EcsA</fullName>
    </submittedName>
</protein>
<keyword evidence="3 5" id="KW-0067">ATP-binding</keyword>
<dbReference type="SUPFAM" id="SSF52540">
    <property type="entry name" value="P-loop containing nucleoside triphosphate hydrolases"/>
    <property type="match status" value="1"/>
</dbReference>
<dbReference type="Pfam" id="PF00005">
    <property type="entry name" value="ABC_tran"/>
    <property type="match status" value="1"/>
</dbReference>
<reference evidence="5" key="1">
    <citation type="submission" date="2019-11" db="EMBL/GenBank/DDBJ databases">
        <authorList>
            <person name="Feng L."/>
        </authorList>
    </citation>
    <scope>NUCLEOTIDE SEQUENCE</scope>
    <source>
        <strain evidence="5">CnexileLFYP112</strain>
    </source>
</reference>
<evidence type="ECO:0000256" key="2">
    <source>
        <dbReference type="ARBA" id="ARBA00022741"/>
    </source>
</evidence>
<organism evidence="5">
    <name type="scientific">[Clostridium] nexile</name>
    <dbReference type="NCBI Taxonomy" id="29361"/>
    <lineage>
        <taxon>Bacteria</taxon>
        <taxon>Bacillati</taxon>
        <taxon>Bacillota</taxon>
        <taxon>Clostridia</taxon>
        <taxon>Lachnospirales</taxon>
        <taxon>Lachnospiraceae</taxon>
        <taxon>Tyzzerella</taxon>
    </lineage>
</organism>
<evidence type="ECO:0000313" key="5">
    <source>
        <dbReference type="EMBL" id="VYS89224.1"/>
    </source>
</evidence>
<dbReference type="InterPro" id="IPR003439">
    <property type="entry name" value="ABC_transporter-like_ATP-bd"/>
</dbReference>
<dbReference type="AlphaFoldDB" id="A0A6N2S8J2"/>
<keyword evidence="1" id="KW-0813">Transport</keyword>
<proteinExistence type="predicted"/>
<dbReference type="SMART" id="SM00382">
    <property type="entry name" value="AAA"/>
    <property type="match status" value="1"/>
</dbReference>
<dbReference type="GO" id="GO:0005524">
    <property type="term" value="F:ATP binding"/>
    <property type="evidence" value="ECO:0007669"/>
    <property type="project" value="UniProtKB-KW"/>
</dbReference>
<dbReference type="PROSITE" id="PS50893">
    <property type="entry name" value="ABC_TRANSPORTER_2"/>
    <property type="match status" value="1"/>
</dbReference>
<dbReference type="InterPro" id="IPR051782">
    <property type="entry name" value="ABC_Transporter_VariousFunc"/>
</dbReference>
<name>A0A6N2S8J2_9FIRM</name>
<gene>
    <name evidence="5" type="primary">ecsA_1</name>
    <name evidence="5" type="ORF">CNLFYP112_01203</name>
</gene>
<dbReference type="PANTHER" id="PTHR42939:SF3">
    <property type="entry name" value="ABC TRANSPORTER ATP-BINDING COMPONENT"/>
    <property type="match status" value="1"/>
</dbReference>